<comment type="subcellular location">
    <subcellularLocation>
        <location evidence="1">Cell membrane</location>
        <topology evidence="1">Peripheral membrane protein</topology>
    </subcellularLocation>
</comment>
<evidence type="ECO:0000256" key="1">
    <source>
        <dbReference type="ARBA" id="ARBA00004202"/>
    </source>
</evidence>
<name>A0A0V8GIC6_9BACL</name>
<keyword evidence="5" id="KW-0777">Teichoic acid biosynthesis</keyword>
<dbReference type="PANTHER" id="PTHR37316:SF3">
    <property type="entry name" value="TEICHOIC ACID GLYCEROL-PHOSPHATE TRANSFERASE"/>
    <property type="match status" value="1"/>
</dbReference>
<dbReference type="Gene3D" id="3.40.50.11820">
    <property type="match status" value="1"/>
</dbReference>
<dbReference type="Proteomes" id="UP000053797">
    <property type="component" value="Unassembled WGS sequence"/>
</dbReference>
<dbReference type="InterPro" id="IPR051612">
    <property type="entry name" value="Teichoic_Acid_Biosynth"/>
</dbReference>
<feature type="domain" description="TarS C-terminal" evidence="7">
    <location>
        <begin position="219"/>
        <end position="364"/>
    </location>
</feature>
<dbReference type="PANTHER" id="PTHR37316">
    <property type="entry name" value="TEICHOIC ACID GLYCEROL-PHOSPHATE PRIMASE"/>
    <property type="match status" value="1"/>
</dbReference>
<evidence type="ECO:0000256" key="5">
    <source>
        <dbReference type="ARBA" id="ARBA00022944"/>
    </source>
</evidence>
<dbReference type="OrthoDB" id="396512at2"/>
<dbReference type="Pfam" id="PF18674">
    <property type="entry name" value="TarS_C1"/>
    <property type="match status" value="1"/>
</dbReference>
<dbReference type="Gene3D" id="3.40.50.12580">
    <property type="match status" value="2"/>
</dbReference>
<sequence length="1169" mass="137700">MNVSHLFLRMARSGKTILPKRSSSKERKTSKQQISLMSDEHALSLSGHLTDPDLVVESLCIYDRNQLLVTELVNHQARSTFFRFEFNPSHIHLLIDHLIQHQDTHLEQEDFLEESALTPETLLPHGRFSLYLKYRKPLAAIPPETLEKWQESGLPSRSTITNESYVREITLGRFLRTTIPSPLSPLFDEAKQHRVFLYTDLKGNIRLLLNKEPVIKSRLQIDRIDKKHSHETHIEGKLFSRHSFLKKGQLILVHRETGDRIALPVDWFYDQEASQRRFGLYRYTYRTQIDWSALQSERLLHEGIYDSFMELTYYHRLIPRLVRLGRARYITRHLTTELTGRNATHTMHVTPYFTVGHRNLSFELSAFTNENYRYLEHMMTFAPLYRLFADRKTWLIGERPYKAQDNGYHFFRFMREQRAEHPAYYVIDPNSPEYDKVAILGNTLPFRSKEHIYHSFMASKFVGTHHADYLYPLRSPRFKRKMKADRIFIQHGVLGAKNMENQYGKFALSFDTDLFLVSSERERRLVMQDMGYRQDEIRITGLSRFDALLNGDTPVKRQILIIPTWRSWLQTPIQFLESDYFAQYSALLEHPRLHELAHDHDLEILFCLHPNMQQYASHFERFPVTVIYQGERDVQSLLKESLLLITDYSSVAFDFSFLGRPVHYFQFDARRFIGPVGSHLDLAKELPGPISTTVDDLIADLEATASRDFAMLPSYKERAAVFLKPTEQSYSEDIYQTILDYKQQRHVWETIQTKEASLVLFRLFRRSRFYFPIMKISYRLMKKLPVQENKIVFESGLGKQYGDSPRYIYEELRRLGSTHQVIWVHNKRLYLGDDHVNVIKRLSPRYFYHLATAKYWVNNQNFPHYMTRRKETTYIQTWHGTPLKKMLFDLEEIHGRDAGYVDRVTRSIQQWSVLLSPSSYATAIFKSAFQYEGTILESGYPRNDLFFADATKKVDDLRAQLNISPDKKVILYAPTFRDHHALGNGKFFFDYPFEFSRVAEALGDDYVFLIRTHVLVTKKPKIPSEYREQFLDVTNYPDIQELYLLTDLLITDYSSVFFDFANLNRPVLFYAYDLELYRDTLRGFYLDYQKDLPGPIIEEELSFYEALATIPSWSKDYQIKLDHFRETFCAKEDGLAANRVVRTYFLDDAPLEASETAEGIFVTDPLKST</sequence>
<dbReference type="InterPro" id="IPR007554">
    <property type="entry name" value="Glycerophosphate_synth"/>
</dbReference>
<dbReference type="SUPFAM" id="SSF53756">
    <property type="entry name" value="UDP-Glycosyltransferase/glycogen phosphorylase"/>
    <property type="match status" value="2"/>
</dbReference>
<proteinExistence type="inferred from homology"/>
<dbReference type="Pfam" id="PF04464">
    <property type="entry name" value="Glyphos_transf"/>
    <property type="match status" value="2"/>
</dbReference>
<dbReference type="GO" id="GO:0019350">
    <property type="term" value="P:teichoic acid biosynthetic process"/>
    <property type="evidence" value="ECO:0007669"/>
    <property type="project" value="UniProtKB-KW"/>
</dbReference>
<evidence type="ECO:0000256" key="6">
    <source>
        <dbReference type="ARBA" id="ARBA00023136"/>
    </source>
</evidence>
<comment type="similarity">
    <text evidence="2">Belongs to the CDP-glycerol glycerophosphotransferase family.</text>
</comment>
<dbReference type="GO" id="GO:0005886">
    <property type="term" value="C:plasma membrane"/>
    <property type="evidence" value="ECO:0007669"/>
    <property type="project" value="UniProtKB-SubCell"/>
</dbReference>
<dbReference type="GO" id="GO:0047355">
    <property type="term" value="F:CDP-glycerol glycerophosphotransferase activity"/>
    <property type="evidence" value="ECO:0007669"/>
    <property type="project" value="InterPro"/>
</dbReference>
<keyword evidence="4 8" id="KW-0808">Transferase</keyword>
<protein>
    <submittedName>
        <fullName evidence="8">CDP-glycerol glycerophosphotransferase</fullName>
    </submittedName>
</protein>
<comment type="caution">
    <text evidence="8">The sequence shown here is derived from an EMBL/GenBank/DDBJ whole genome shotgun (WGS) entry which is preliminary data.</text>
</comment>
<keyword evidence="3" id="KW-1003">Cell membrane</keyword>
<keyword evidence="6" id="KW-0472">Membrane</keyword>
<evidence type="ECO:0000256" key="2">
    <source>
        <dbReference type="ARBA" id="ARBA00010488"/>
    </source>
</evidence>
<evidence type="ECO:0000313" key="9">
    <source>
        <dbReference type="Proteomes" id="UP000053797"/>
    </source>
</evidence>
<dbReference type="InterPro" id="IPR043148">
    <property type="entry name" value="TagF_C"/>
</dbReference>
<evidence type="ECO:0000256" key="4">
    <source>
        <dbReference type="ARBA" id="ARBA00022679"/>
    </source>
</evidence>
<organism evidence="8 9">
    <name type="scientific">Exiguobacterium indicum</name>
    <dbReference type="NCBI Taxonomy" id="296995"/>
    <lineage>
        <taxon>Bacteria</taxon>
        <taxon>Bacillati</taxon>
        <taxon>Bacillota</taxon>
        <taxon>Bacilli</taxon>
        <taxon>Bacillales</taxon>
        <taxon>Bacillales Family XII. Incertae Sedis</taxon>
        <taxon>Exiguobacterium</taxon>
    </lineage>
</organism>
<reference evidence="8 9" key="1">
    <citation type="journal article" date="2015" name="Int. J. Syst. Evol. Microbiol.">
        <title>Exiguobacterium enclense sp. nov., isolated from sediment.</title>
        <authorList>
            <person name="Dastager S.G."/>
            <person name="Mawlankar R."/>
            <person name="Sonalkar V.V."/>
            <person name="Thorat M.N."/>
            <person name="Mual P."/>
            <person name="Verma A."/>
            <person name="Krishnamurthi S."/>
            <person name="Tang S.K."/>
            <person name="Li W.J."/>
        </authorList>
    </citation>
    <scope>NUCLEOTIDE SEQUENCE [LARGE SCALE GENOMIC DNA]</scope>
    <source>
        <strain evidence="8 9">NIO-1109</strain>
    </source>
</reference>
<dbReference type="EMBL" id="LNQL01000001">
    <property type="protein sequence ID" value="KSU50005.1"/>
    <property type="molecule type" value="Genomic_DNA"/>
</dbReference>
<accession>A0A0V8GIC6</accession>
<evidence type="ECO:0000259" key="7">
    <source>
        <dbReference type="Pfam" id="PF18674"/>
    </source>
</evidence>
<dbReference type="InterPro" id="IPR043149">
    <property type="entry name" value="TagF_N"/>
</dbReference>
<evidence type="ECO:0000256" key="3">
    <source>
        <dbReference type="ARBA" id="ARBA00022475"/>
    </source>
</evidence>
<dbReference type="AlphaFoldDB" id="A0A0V8GIC6"/>
<gene>
    <name evidence="8" type="ORF">AS033_01140</name>
</gene>
<evidence type="ECO:0000313" key="8">
    <source>
        <dbReference type="EMBL" id="KSU50005.1"/>
    </source>
</evidence>
<dbReference type="InterPro" id="IPR041038">
    <property type="entry name" value="TarS_C1"/>
</dbReference>
<dbReference type="RefSeq" id="WP_058264612.1">
    <property type="nucleotide sequence ID" value="NZ_FMYN01000001.1"/>
</dbReference>